<evidence type="ECO:0000256" key="1">
    <source>
        <dbReference type="ARBA" id="ARBA00004141"/>
    </source>
</evidence>
<comment type="caution">
    <text evidence="7">The sequence shown here is derived from an EMBL/GenBank/DDBJ whole genome shotgun (WGS) entry which is preliminary data.</text>
</comment>
<dbReference type="Proteomes" id="UP000050827">
    <property type="component" value="Unassembled WGS sequence"/>
</dbReference>
<evidence type="ECO:0000256" key="2">
    <source>
        <dbReference type="ARBA" id="ARBA00022692"/>
    </source>
</evidence>
<name>A0A0Q1H708_9FLAO</name>
<keyword evidence="8" id="KW-1185">Reference proteome</keyword>
<reference evidence="7 8" key="1">
    <citation type="submission" date="2015-04" db="EMBL/GenBank/DDBJ databases">
        <title>Complete genome of flavobacterium.</title>
        <authorList>
            <person name="Kwon Y.M."/>
            <person name="Kim S.-J."/>
        </authorList>
    </citation>
    <scope>NUCLEOTIDE SEQUENCE [LARGE SCALE GENOMIC DNA]</scope>
    <source>
        <strain evidence="7 8">DK169</strain>
    </source>
</reference>
<feature type="domain" description="RDD" evidence="6">
    <location>
        <begin position="20"/>
        <end position="146"/>
    </location>
</feature>
<dbReference type="AlphaFoldDB" id="A0A0Q1H708"/>
<dbReference type="PANTHER" id="PTHR38480:SF1">
    <property type="entry name" value="SLR0254 PROTEIN"/>
    <property type="match status" value="1"/>
</dbReference>
<dbReference type="PANTHER" id="PTHR38480">
    <property type="entry name" value="SLR0254 PROTEIN"/>
    <property type="match status" value="1"/>
</dbReference>
<dbReference type="GO" id="GO:0016020">
    <property type="term" value="C:membrane"/>
    <property type="evidence" value="ECO:0007669"/>
    <property type="project" value="UniProtKB-SubCell"/>
</dbReference>
<feature type="transmembrane region" description="Helical" evidence="5">
    <location>
        <begin position="25"/>
        <end position="49"/>
    </location>
</feature>
<dbReference type="Pfam" id="PF06271">
    <property type="entry name" value="RDD"/>
    <property type="match status" value="1"/>
</dbReference>
<accession>A0A0Q1H708</accession>
<proteinExistence type="predicted"/>
<dbReference type="STRING" id="346185.AAY42_05850"/>
<evidence type="ECO:0000256" key="3">
    <source>
        <dbReference type="ARBA" id="ARBA00022989"/>
    </source>
</evidence>
<dbReference type="EMBL" id="LCTZ01000002">
    <property type="protein sequence ID" value="KQC29470.1"/>
    <property type="molecule type" value="Genomic_DNA"/>
</dbReference>
<dbReference type="InterPro" id="IPR010432">
    <property type="entry name" value="RDD"/>
</dbReference>
<feature type="transmembrane region" description="Helical" evidence="5">
    <location>
        <begin position="112"/>
        <end position="133"/>
    </location>
</feature>
<evidence type="ECO:0000313" key="7">
    <source>
        <dbReference type="EMBL" id="KQC29470.1"/>
    </source>
</evidence>
<evidence type="ECO:0000313" key="8">
    <source>
        <dbReference type="Proteomes" id="UP000050827"/>
    </source>
</evidence>
<keyword evidence="4 5" id="KW-0472">Membrane</keyword>
<evidence type="ECO:0000256" key="4">
    <source>
        <dbReference type="ARBA" id="ARBA00023136"/>
    </source>
</evidence>
<dbReference type="RefSeq" id="WP_055393277.1">
    <property type="nucleotide sequence ID" value="NZ_LCTZ01000002.1"/>
</dbReference>
<evidence type="ECO:0000259" key="6">
    <source>
        <dbReference type="Pfam" id="PF06271"/>
    </source>
</evidence>
<keyword evidence="2 5" id="KW-0812">Transmembrane</keyword>
<evidence type="ECO:0000256" key="5">
    <source>
        <dbReference type="SAM" id="Phobius"/>
    </source>
</evidence>
<protein>
    <submittedName>
        <fullName evidence="7">Membrane protein</fullName>
    </submittedName>
</protein>
<sequence>MGNLQINTTQNVNLDYKIVSIGERIVAFLIDGLILYMYAFLVNIISDALGYIYEDTWTQRGLAAFIFLPAMFYSLLMHSIFNGRTVGKMLLKMRVVRLDGTPVHWSNYLVRWMLRLVDIWIFLGSIGILSILFSERRQRVGDAAAGTVVISTKNKTKVSHTILEEVNEAYVPQFTNVTLLTDKDVRLIKDTFRIARKSNDFKTLTALRVKVESILNTNSTLYDVQFLDTVLKDYNYYTQKM</sequence>
<feature type="transmembrane region" description="Helical" evidence="5">
    <location>
        <begin position="61"/>
        <end position="81"/>
    </location>
</feature>
<gene>
    <name evidence="7" type="ORF">AAY42_05850</name>
</gene>
<dbReference type="OrthoDB" id="9814143at2"/>
<dbReference type="PATRIC" id="fig|1547436.3.peg.1214"/>
<comment type="subcellular location">
    <subcellularLocation>
        <location evidence="1">Membrane</location>
        <topology evidence="1">Multi-pass membrane protein</topology>
    </subcellularLocation>
</comment>
<organism evidence="7 8">
    <name type="scientific">Flagellimonas eckloniae</name>
    <dbReference type="NCBI Taxonomy" id="346185"/>
    <lineage>
        <taxon>Bacteria</taxon>
        <taxon>Pseudomonadati</taxon>
        <taxon>Bacteroidota</taxon>
        <taxon>Flavobacteriia</taxon>
        <taxon>Flavobacteriales</taxon>
        <taxon>Flavobacteriaceae</taxon>
        <taxon>Flagellimonas</taxon>
    </lineage>
</organism>
<keyword evidence="3 5" id="KW-1133">Transmembrane helix</keyword>